<dbReference type="InterPro" id="IPR050222">
    <property type="entry name" value="MATE_MdtK"/>
</dbReference>
<dbReference type="PANTHER" id="PTHR43298">
    <property type="entry name" value="MULTIDRUG RESISTANCE PROTEIN NORM-RELATED"/>
    <property type="match status" value="1"/>
</dbReference>
<reference evidence="14 15" key="1">
    <citation type="journal article" date="2022" name="Genome Biol. Evol.">
        <title>Host diet, physiology and behaviors set the stage for Lachnospiraceae cladogenesis.</title>
        <authorList>
            <person name="Vera-Ponce De Leon A."/>
            <person name="Schneider M."/>
            <person name="Jahnes B.C."/>
            <person name="Sadowski V."/>
            <person name="Camuy-Velez L.A."/>
            <person name="Duan J."/>
            <person name="Sabree Z.L."/>
        </authorList>
    </citation>
    <scope>NUCLEOTIDE SEQUENCE [LARGE SCALE GENOMIC DNA]</scope>
    <source>
        <strain evidence="14 15">PAL113</strain>
    </source>
</reference>
<evidence type="ECO:0000256" key="4">
    <source>
        <dbReference type="ARBA" id="ARBA00020268"/>
    </source>
</evidence>
<dbReference type="Pfam" id="PF01554">
    <property type="entry name" value="MatE"/>
    <property type="match status" value="2"/>
</dbReference>
<evidence type="ECO:0000256" key="1">
    <source>
        <dbReference type="ARBA" id="ARBA00003408"/>
    </source>
</evidence>
<evidence type="ECO:0000256" key="3">
    <source>
        <dbReference type="ARBA" id="ARBA00010199"/>
    </source>
</evidence>
<dbReference type="NCBIfam" id="TIGR00797">
    <property type="entry name" value="matE"/>
    <property type="match status" value="1"/>
</dbReference>
<evidence type="ECO:0000256" key="5">
    <source>
        <dbReference type="ARBA" id="ARBA00022448"/>
    </source>
</evidence>
<feature type="transmembrane region" description="Helical" evidence="13">
    <location>
        <begin position="58"/>
        <end position="77"/>
    </location>
</feature>
<comment type="caution">
    <text evidence="14">The sequence shown here is derived from an EMBL/GenBank/DDBJ whole genome shotgun (WGS) entry which is preliminary data.</text>
</comment>
<dbReference type="InterPro" id="IPR002528">
    <property type="entry name" value="MATE_fam"/>
</dbReference>
<dbReference type="Proteomes" id="UP001523566">
    <property type="component" value="Unassembled WGS sequence"/>
</dbReference>
<protein>
    <recommendedName>
        <fullName evidence="4">Probable multidrug resistance protein NorM</fullName>
    </recommendedName>
    <alternativeName>
        <fullName evidence="12">Multidrug-efflux transporter</fullName>
    </alternativeName>
</protein>
<gene>
    <name evidence="14" type="ORF">NK125_14845</name>
</gene>
<keyword evidence="9 13" id="KW-1133">Transmembrane helix</keyword>
<evidence type="ECO:0000313" key="14">
    <source>
        <dbReference type="EMBL" id="MCP1103676.1"/>
    </source>
</evidence>
<evidence type="ECO:0000256" key="8">
    <source>
        <dbReference type="ARBA" id="ARBA00022692"/>
    </source>
</evidence>
<comment type="function">
    <text evidence="1">Multidrug efflux pump.</text>
</comment>
<evidence type="ECO:0000256" key="9">
    <source>
        <dbReference type="ARBA" id="ARBA00022989"/>
    </source>
</evidence>
<proteinExistence type="inferred from homology"/>
<evidence type="ECO:0000256" key="11">
    <source>
        <dbReference type="ARBA" id="ARBA00023136"/>
    </source>
</evidence>
<keyword evidence="8 13" id="KW-0812">Transmembrane</keyword>
<feature type="transmembrane region" description="Helical" evidence="13">
    <location>
        <begin position="12"/>
        <end position="33"/>
    </location>
</feature>
<keyword evidence="6" id="KW-0050">Antiport</keyword>
<accession>A0ABT1EDF3</accession>
<feature type="transmembrane region" description="Helical" evidence="13">
    <location>
        <begin position="395"/>
        <end position="424"/>
    </location>
</feature>
<evidence type="ECO:0000256" key="10">
    <source>
        <dbReference type="ARBA" id="ARBA00023065"/>
    </source>
</evidence>
<feature type="transmembrane region" description="Helical" evidence="13">
    <location>
        <begin position="355"/>
        <end position="374"/>
    </location>
</feature>
<keyword evidence="5" id="KW-0813">Transport</keyword>
<evidence type="ECO:0000256" key="2">
    <source>
        <dbReference type="ARBA" id="ARBA00004651"/>
    </source>
</evidence>
<feature type="transmembrane region" description="Helical" evidence="13">
    <location>
        <begin position="134"/>
        <end position="154"/>
    </location>
</feature>
<feature type="transmembrane region" description="Helical" evidence="13">
    <location>
        <begin position="322"/>
        <end position="343"/>
    </location>
</feature>
<comment type="subcellular location">
    <subcellularLocation>
        <location evidence="2">Cell membrane</location>
        <topology evidence="2">Multi-pass membrane protein</topology>
    </subcellularLocation>
</comment>
<evidence type="ECO:0000256" key="13">
    <source>
        <dbReference type="SAM" id="Phobius"/>
    </source>
</evidence>
<dbReference type="InterPro" id="IPR048279">
    <property type="entry name" value="MdtK-like"/>
</dbReference>
<evidence type="ECO:0000256" key="12">
    <source>
        <dbReference type="ARBA" id="ARBA00031636"/>
    </source>
</evidence>
<comment type="similarity">
    <text evidence="3">Belongs to the multi antimicrobial extrusion (MATE) (TC 2.A.66.1) family.</text>
</comment>
<organism evidence="14 15">
    <name type="scientific">Aequitasia blattaphilus</name>
    <dbReference type="NCBI Taxonomy" id="2949332"/>
    <lineage>
        <taxon>Bacteria</taxon>
        <taxon>Bacillati</taxon>
        <taxon>Bacillota</taxon>
        <taxon>Clostridia</taxon>
        <taxon>Lachnospirales</taxon>
        <taxon>Lachnospiraceae</taxon>
        <taxon>Aequitasia</taxon>
    </lineage>
</organism>
<keyword evidence="15" id="KW-1185">Reference proteome</keyword>
<evidence type="ECO:0000313" key="15">
    <source>
        <dbReference type="Proteomes" id="UP001523566"/>
    </source>
</evidence>
<name>A0ABT1EDF3_9FIRM</name>
<dbReference type="EMBL" id="JAMZFW010000038">
    <property type="protein sequence ID" value="MCP1103676.1"/>
    <property type="molecule type" value="Genomic_DNA"/>
</dbReference>
<evidence type="ECO:0000256" key="6">
    <source>
        <dbReference type="ARBA" id="ARBA00022449"/>
    </source>
</evidence>
<feature type="transmembrane region" description="Helical" evidence="13">
    <location>
        <begin position="89"/>
        <end position="114"/>
    </location>
</feature>
<dbReference type="PIRSF" id="PIRSF006603">
    <property type="entry name" value="DinF"/>
    <property type="match status" value="1"/>
</dbReference>
<dbReference type="PANTHER" id="PTHR43298:SF2">
    <property type="entry name" value="FMN_FAD EXPORTER YEEO-RELATED"/>
    <property type="match status" value="1"/>
</dbReference>
<feature type="transmembrane region" description="Helical" evidence="13">
    <location>
        <begin position="194"/>
        <end position="217"/>
    </location>
</feature>
<sequence>METKTKFIRNPFFKSFFQIAFFIIIQNMITYSVNVADNIMLGSYSQTALSGAATVNQIQFLLQQVTLGLGEGLVVLASQAWGKKDIKPIRIFTTIALSIGITVGLLLTIAASLFPGNLLRIFTPDPVIIDAGTQYLWLMRFTYLPFIISNILIASLRSMERVRIGFSISCVSLLVNISLNYIFIFGHFGAPKLGIVGAAIGTLSARILELIIVIIYIRKVQKGVFSFIPSEIKRASVVSYGKTSLPIVITQALFGLSITLQTVVLGHLSSDAIAANSAATTIFQYLKLIAIGSSSATVVVVGKSIGAGDTENLKKYKKTLQFIYLFVGLFICLCLNLVKGPLISMYSLNSEARGLALSIITLLSITSIGTSYQMPVNTGIIRGSGDPKFALKVDLVCIWCIMYPLSFLAAFIWKLPVIIVIAFLNSDQVFKCIPAFIKVNFFYKIKNTQSS</sequence>
<feature type="transmembrane region" description="Helical" evidence="13">
    <location>
        <begin position="166"/>
        <end position="188"/>
    </location>
</feature>
<keyword evidence="7" id="KW-1003">Cell membrane</keyword>
<keyword evidence="10" id="KW-0406">Ion transport</keyword>
<keyword evidence="11 13" id="KW-0472">Membrane</keyword>
<dbReference type="RefSeq" id="WP_262067443.1">
    <property type="nucleotide sequence ID" value="NZ_JAMXOD010000038.1"/>
</dbReference>
<evidence type="ECO:0000256" key="7">
    <source>
        <dbReference type="ARBA" id="ARBA00022475"/>
    </source>
</evidence>